<sequence length="122" mass="12492">MAPPGLHPKLPAQGLAEGKETEAGGAELGLTRSQDLPSGIPELSEGEHPRPLGRHCTSLDGLEGDPPGGSPSQQPYTFDLPGPADVTRRLRHTSSSALSSSTSSSPSFCAPSPHCKATVTGK</sequence>
<name>A0A5B7F009_PORTR</name>
<reference evidence="2 3" key="1">
    <citation type="submission" date="2019-05" db="EMBL/GenBank/DDBJ databases">
        <title>Another draft genome of Portunus trituberculatus and its Hox gene families provides insights of decapod evolution.</title>
        <authorList>
            <person name="Jeong J.-H."/>
            <person name="Song I."/>
            <person name="Kim S."/>
            <person name="Choi T."/>
            <person name="Kim D."/>
            <person name="Ryu S."/>
            <person name="Kim W."/>
        </authorList>
    </citation>
    <scope>NUCLEOTIDE SEQUENCE [LARGE SCALE GENOMIC DNA]</scope>
    <source>
        <tissue evidence="2">Muscle</tissue>
    </source>
</reference>
<accession>A0A5B7F009</accession>
<organism evidence="2 3">
    <name type="scientific">Portunus trituberculatus</name>
    <name type="common">Swimming crab</name>
    <name type="synonym">Neptunus trituberculatus</name>
    <dbReference type="NCBI Taxonomy" id="210409"/>
    <lineage>
        <taxon>Eukaryota</taxon>
        <taxon>Metazoa</taxon>
        <taxon>Ecdysozoa</taxon>
        <taxon>Arthropoda</taxon>
        <taxon>Crustacea</taxon>
        <taxon>Multicrustacea</taxon>
        <taxon>Malacostraca</taxon>
        <taxon>Eumalacostraca</taxon>
        <taxon>Eucarida</taxon>
        <taxon>Decapoda</taxon>
        <taxon>Pleocyemata</taxon>
        <taxon>Brachyura</taxon>
        <taxon>Eubrachyura</taxon>
        <taxon>Portunoidea</taxon>
        <taxon>Portunidae</taxon>
        <taxon>Portuninae</taxon>
        <taxon>Portunus</taxon>
    </lineage>
</organism>
<evidence type="ECO:0000313" key="2">
    <source>
        <dbReference type="EMBL" id="MPC38578.1"/>
    </source>
</evidence>
<gene>
    <name evidence="2" type="ORF">E2C01_032086</name>
</gene>
<proteinExistence type="predicted"/>
<dbReference type="Proteomes" id="UP000324222">
    <property type="component" value="Unassembled WGS sequence"/>
</dbReference>
<dbReference type="AlphaFoldDB" id="A0A5B7F009"/>
<protein>
    <submittedName>
        <fullName evidence="2">Uncharacterized protein</fullName>
    </submittedName>
</protein>
<keyword evidence="3" id="KW-1185">Reference proteome</keyword>
<feature type="compositionally biased region" description="Low complexity" evidence="1">
    <location>
        <begin position="93"/>
        <end position="115"/>
    </location>
</feature>
<comment type="caution">
    <text evidence="2">The sequence shown here is derived from an EMBL/GenBank/DDBJ whole genome shotgun (WGS) entry which is preliminary data.</text>
</comment>
<evidence type="ECO:0000313" key="3">
    <source>
        <dbReference type="Proteomes" id="UP000324222"/>
    </source>
</evidence>
<evidence type="ECO:0000256" key="1">
    <source>
        <dbReference type="SAM" id="MobiDB-lite"/>
    </source>
</evidence>
<dbReference type="EMBL" id="VSRR010004108">
    <property type="protein sequence ID" value="MPC38578.1"/>
    <property type="molecule type" value="Genomic_DNA"/>
</dbReference>
<feature type="region of interest" description="Disordered" evidence="1">
    <location>
        <begin position="1"/>
        <end position="122"/>
    </location>
</feature>